<accession>S7P5M6</accession>
<gene>
    <name evidence="1" type="ORF">D623_10031025</name>
</gene>
<sequence length="82" mass="8958">MHVETRKLNVHEEPTFLNWRRMQSLLLDGLAVACPGALLASRVSLRCAISGLGCDSGENGYTPKTVESSCRKAHPHKARTPS</sequence>
<evidence type="ECO:0000313" key="2">
    <source>
        <dbReference type="Proteomes" id="UP000052978"/>
    </source>
</evidence>
<organism evidence="1 2">
    <name type="scientific">Myotis brandtii</name>
    <name type="common">Brandt's bat</name>
    <dbReference type="NCBI Taxonomy" id="109478"/>
    <lineage>
        <taxon>Eukaryota</taxon>
        <taxon>Metazoa</taxon>
        <taxon>Chordata</taxon>
        <taxon>Craniata</taxon>
        <taxon>Vertebrata</taxon>
        <taxon>Euteleostomi</taxon>
        <taxon>Mammalia</taxon>
        <taxon>Eutheria</taxon>
        <taxon>Laurasiatheria</taxon>
        <taxon>Chiroptera</taxon>
        <taxon>Yangochiroptera</taxon>
        <taxon>Vespertilionidae</taxon>
        <taxon>Myotis</taxon>
    </lineage>
</organism>
<keyword evidence="2" id="KW-1185">Reference proteome</keyword>
<proteinExistence type="predicted"/>
<dbReference type="Proteomes" id="UP000052978">
    <property type="component" value="Unassembled WGS sequence"/>
</dbReference>
<name>S7P5M6_MYOBR</name>
<dbReference type="AlphaFoldDB" id="S7P5M6"/>
<protein>
    <submittedName>
        <fullName evidence="1">Uncharacterized protein</fullName>
    </submittedName>
</protein>
<dbReference type="EMBL" id="KE161298">
    <property type="protein sequence ID" value="EPQ02907.1"/>
    <property type="molecule type" value="Genomic_DNA"/>
</dbReference>
<reference evidence="1 2" key="1">
    <citation type="journal article" date="2013" name="Nat. Commun.">
        <title>Genome analysis reveals insights into physiology and longevity of the Brandt's bat Myotis brandtii.</title>
        <authorList>
            <person name="Seim I."/>
            <person name="Fang X."/>
            <person name="Xiong Z."/>
            <person name="Lobanov A.V."/>
            <person name="Huang Z."/>
            <person name="Ma S."/>
            <person name="Feng Y."/>
            <person name="Turanov A.A."/>
            <person name="Zhu Y."/>
            <person name="Lenz T.L."/>
            <person name="Gerashchenko M.V."/>
            <person name="Fan D."/>
            <person name="Hee Yim S."/>
            <person name="Yao X."/>
            <person name="Jordan D."/>
            <person name="Xiong Y."/>
            <person name="Ma Y."/>
            <person name="Lyapunov A.N."/>
            <person name="Chen G."/>
            <person name="Kulakova O.I."/>
            <person name="Sun Y."/>
            <person name="Lee S.G."/>
            <person name="Bronson R.T."/>
            <person name="Moskalev A.A."/>
            <person name="Sunyaev S.R."/>
            <person name="Zhang G."/>
            <person name="Krogh A."/>
            <person name="Wang J."/>
            <person name="Gladyshev V.N."/>
        </authorList>
    </citation>
    <scope>NUCLEOTIDE SEQUENCE [LARGE SCALE GENOMIC DNA]</scope>
</reference>
<evidence type="ECO:0000313" key="1">
    <source>
        <dbReference type="EMBL" id="EPQ02907.1"/>
    </source>
</evidence>